<dbReference type="AlphaFoldDB" id="A0A5A7PMH5"/>
<organism evidence="2 3">
    <name type="scientific">Striga asiatica</name>
    <name type="common">Asiatic witchweed</name>
    <name type="synonym">Buchnera asiatica</name>
    <dbReference type="NCBI Taxonomy" id="4170"/>
    <lineage>
        <taxon>Eukaryota</taxon>
        <taxon>Viridiplantae</taxon>
        <taxon>Streptophyta</taxon>
        <taxon>Embryophyta</taxon>
        <taxon>Tracheophyta</taxon>
        <taxon>Spermatophyta</taxon>
        <taxon>Magnoliopsida</taxon>
        <taxon>eudicotyledons</taxon>
        <taxon>Gunneridae</taxon>
        <taxon>Pentapetalae</taxon>
        <taxon>asterids</taxon>
        <taxon>lamiids</taxon>
        <taxon>Lamiales</taxon>
        <taxon>Orobanchaceae</taxon>
        <taxon>Buchnereae</taxon>
        <taxon>Striga</taxon>
    </lineage>
</organism>
<sequence>MEHKSPCPKMLRAYNIRGTLYTFGGTVFMLPLKKFYRRHLKKRSVVAIRDFIVAPNGDRYKIIRGRYKITFHGLTRVVRVTEDSLLTTEQQVLPKKLWRTLSNFYITIPINFAIETNYLERCRKKKLMK</sequence>
<evidence type="ECO:0000313" key="3">
    <source>
        <dbReference type="Proteomes" id="UP000325081"/>
    </source>
</evidence>
<keyword evidence="3" id="KW-1185">Reference proteome</keyword>
<name>A0A5A7PMH5_STRAF</name>
<keyword evidence="1" id="KW-1133">Transmembrane helix</keyword>
<feature type="transmembrane region" description="Helical" evidence="1">
    <location>
        <begin position="14"/>
        <end position="32"/>
    </location>
</feature>
<comment type="caution">
    <text evidence="2">The sequence shown here is derived from an EMBL/GenBank/DDBJ whole genome shotgun (WGS) entry which is preliminary data.</text>
</comment>
<dbReference type="Proteomes" id="UP000325081">
    <property type="component" value="Unassembled WGS sequence"/>
</dbReference>
<reference evidence="3" key="1">
    <citation type="journal article" date="2019" name="Curr. Biol.">
        <title>Genome Sequence of Striga asiatica Provides Insight into the Evolution of Plant Parasitism.</title>
        <authorList>
            <person name="Yoshida S."/>
            <person name="Kim S."/>
            <person name="Wafula E.K."/>
            <person name="Tanskanen J."/>
            <person name="Kim Y.M."/>
            <person name="Honaas L."/>
            <person name="Yang Z."/>
            <person name="Spallek T."/>
            <person name="Conn C.E."/>
            <person name="Ichihashi Y."/>
            <person name="Cheong K."/>
            <person name="Cui S."/>
            <person name="Der J.P."/>
            <person name="Gundlach H."/>
            <person name="Jiao Y."/>
            <person name="Hori C."/>
            <person name="Ishida J.K."/>
            <person name="Kasahara H."/>
            <person name="Kiba T."/>
            <person name="Kim M.S."/>
            <person name="Koo N."/>
            <person name="Laohavisit A."/>
            <person name="Lee Y.H."/>
            <person name="Lumba S."/>
            <person name="McCourt P."/>
            <person name="Mortimer J.C."/>
            <person name="Mutuku J.M."/>
            <person name="Nomura T."/>
            <person name="Sasaki-Sekimoto Y."/>
            <person name="Seto Y."/>
            <person name="Wang Y."/>
            <person name="Wakatake T."/>
            <person name="Sakakibara H."/>
            <person name="Demura T."/>
            <person name="Yamaguchi S."/>
            <person name="Yoneyama K."/>
            <person name="Manabe R.I."/>
            <person name="Nelson D.C."/>
            <person name="Schulman A.H."/>
            <person name="Timko M.P."/>
            <person name="dePamphilis C.W."/>
            <person name="Choi D."/>
            <person name="Shirasu K."/>
        </authorList>
    </citation>
    <scope>NUCLEOTIDE SEQUENCE [LARGE SCALE GENOMIC DNA]</scope>
    <source>
        <strain evidence="3">cv. UVA1</strain>
    </source>
</reference>
<keyword evidence="1" id="KW-0472">Membrane</keyword>
<evidence type="ECO:0000313" key="2">
    <source>
        <dbReference type="EMBL" id="GER34105.1"/>
    </source>
</evidence>
<evidence type="ECO:0000256" key="1">
    <source>
        <dbReference type="SAM" id="Phobius"/>
    </source>
</evidence>
<protein>
    <submittedName>
        <fullName evidence="2">Plasma membrane intrinsic protein 1</fullName>
    </submittedName>
</protein>
<dbReference type="EMBL" id="BKCP01004849">
    <property type="protein sequence ID" value="GER34105.1"/>
    <property type="molecule type" value="Genomic_DNA"/>
</dbReference>
<dbReference type="OrthoDB" id="913088at2759"/>
<proteinExistence type="predicted"/>
<gene>
    <name evidence="2" type="ORF">STAS_10295</name>
</gene>
<keyword evidence="1" id="KW-0812">Transmembrane</keyword>
<accession>A0A5A7PMH5</accession>